<feature type="transmembrane region" description="Helical" evidence="1">
    <location>
        <begin position="69"/>
        <end position="89"/>
    </location>
</feature>
<keyword evidence="1" id="KW-1133">Transmembrane helix</keyword>
<proteinExistence type="predicted"/>
<feature type="transmembrane region" description="Helical" evidence="1">
    <location>
        <begin position="95"/>
        <end position="111"/>
    </location>
</feature>
<keyword evidence="3" id="KW-1185">Reference proteome</keyword>
<gene>
    <name evidence="2" type="ORF">PHMEG_0003587</name>
</gene>
<accession>A0A225WXM9</accession>
<dbReference type="EMBL" id="NBNE01000187">
    <property type="protein sequence ID" value="OWZ21808.1"/>
    <property type="molecule type" value="Genomic_DNA"/>
</dbReference>
<comment type="caution">
    <text evidence="2">The sequence shown here is derived from an EMBL/GenBank/DDBJ whole genome shotgun (WGS) entry which is preliminary data.</text>
</comment>
<evidence type="ECO:0000313" key="3">
    <source>
        <dbReference type="Proteomes" id="UP000198211"/>
    </source>
</evidence>
<dbReference type="Proteomes" id="UP000198211">
    <property type="component" value="Unassembled WGS sequence"/>
</dbReference>
<name>A0A225WXM9_9STRA</name>
<evidence type="ECO:0000256" key="1">
    <source>
        <dbReference type="SAM" id="Phobius"/>
    </source>
</evidence>
<keyword evidence="1" id="KW-0812">Transmembrane</keyword>
<reference evidence="3" key="1">
    <citation type="submission" date="2017-03" db="EMBL/GenBank/DDBJ databases">
        <title>Phytopthora megakarya and P. palmivora, two closely related causual agents of cacao black pod achieved similar genome size and gene model numbers by different mechanisms.</title>
        <authorList>
            <person name="Ali S."/>
            <person name="Shao J."/>
            <person name="Larry D.J."/>
            <person name="Kronmiller B."/>
            <person name="Shen D."/>
            <person name="Strem M.D."/>
            <person name="Melnick R.L."/>
            <person name="Guiltinan M.J."/>
            <person name="Tyler B.M."/>
            <person name="Meinhardt L.W."/>
            <person name="Bailey B.A."/>
        </authorList>
    </citation>
    <scope>NUCLEOTIDE SEQUENCE [LARGE SCALE GENOMIC DNA]</scope>
    <source>
        <strain evidence="3">zdho120</strain>
    </source>
</reference>
<dbReference type="AlphaFoldDB" id="A0A225WXM9"/>
<organism evidence="2 3">
    <name type="scientific">Phytophthora megakarya</name>
    <dbReference type="NCBI Taxonomy" id="4795"/>
    <lineage>
        <taxon>Eukaryota</taxon>
        <taxon>Sar</taxon>
        <taxon>Stramenopiles</taxon>
        <taxon>Oomycota</taxon>
        <taxon>Peronosporomycetes</taxon>
        <taxon>Peronosporales</taxon>
        <taxon>Peronosporaceae</taxon>
        <taxon>Phytophthora</taxon>
    </lineage>
</organism>
<keyword evidence="1" id="KW-0472">Membrane</keyword>
<evidence type="ECO:0000313" key="2">
    <source>
        <dbReference type="EMBL" id="OWZ21808.1"/>
    </source>
</evidence>
<protein>
    <submittedName>
        <fullName evidence="2">Uncharacterized protein</fullName>
    </submittedName>
</protein>
<sequence length="124" mass="14674">MIINFKPTSNLSPILTDTTSLFLSRQPMRQVKMEWEVDRIALTYPIRTAQVIWEEVNTQFYQGSPEIRILVVFIRFAVFNLEVTFAVLLKFTDFTGYWYTIDIFPISSCFLRRQSTTNNWMTTL</sequence>